<proteinExistence type="predicted"/>
<sequence>MFKDTLVHMHTWRQRGAKHKNILSHQKKFICPHNQNSHHPSCTSLALLQLWTALLRRSSQFNAFNSFIK</sequence>
<evidence type="ECO:0000313" key="1">
    <source>
        <dbReference type="EMBL" id="MBX01075.1"/>
    </source>
</evidence>
<organism evidence="1">
    <name type="scientific">Rhizophora mucronata</name>
    <name type="common">Asiatic mangrove</name>
    <dbReference type="NCBI Taxonomy" id="61149"/>
    <lineage>
        <taxon>Eukaryota</taxon>
        <taxon>Viridiplantae</taxon>
        <taxon>Streptophyta</taxon>
        <taxon>Embryophyta</taxon>
        <taxon>Tracheophyta</taxon>
        <taxon>Spermatophyta</taxon>
        <taxon>Magnoliopsida</taxon>
        <taxon>eudicotyledons</taxon>
        <taxon>Gunneridae</taxon>
        <taxon>Pentapetalae</taxon>
        <taxon>rosids</taxon>
        <taxon>fabids</taxon>
        <taxon>Malpighiales</taxon>
        <taxon>Rhizophoraceae</taxon>
        <taxon>Rhizophora</taxon>
    </lineage>
</organism>
<accession>A0A2P2K5Q5</accession>
<protein>
    <submittedName>
        <fullName evidence="1">Uncharacterized protein</fullName>
    </submittedName>
</protein>
<dbReference type="AlphaFoldDB" id="A0A2P2K5Q5"/>
<dbReference type="EMBL" id="GGEC01020591">
    <property type="protein sequence ID" value="MBX01075.1"/>
    <property type="molecule type" value="Transcribed_RNA"/>
</dbReference>
<name>A0A2P2K5Q5_RHIMU</name>
<reference evidence="1" key="1">
    <citation type="submission" date="2018-02" db="EMBL/GenBank/DDBJ databases">
        <title>Rhizophora mucronata_Transcriptome.</title>
        <authorList>
            <person name="Meera S.P."/>
            <person name="Sreeshan A."/>
            <person name="Augustine A."/>
        </authorList>
    </citation>
    <scope>NUCLEOTIDE SEQUENCE</scope>
    <source>
        <tissue evidence="1">Leaf</tissue>
    </source>
</reference>